<accession>A0A6A6YW54</accession>
<gene>
    <name evidence="1 3" type="ORF">BDZ99DRAFT_460478</name>
</gene>
<protein>
    <submittedName>
        <fullName evidence="1 3">Uncharacterized protein</fullName>
    </submittedName>
</protein>
<proteinExistence type="predicted"/>
<evidence type="ECO:0000313" key="3">
    <source>
        <dbReference type="RefSeq" id="XP_033580150.1"/>
    </source>
</evidence>
<keyword evidence="2" id="KW-1185">Reference proteome</keyword>
<evidence type="ECO:0000313" key="1">
    <source>
        <dbReference type="EMBL" id="KAF2813186.1"/>
    </source>
</evidence>
<name>A0A6A6YW54_9PEZI</name>
<reference evidence="1 3" key="1">
    <citation type="journal article" date="2020" name="Stud. Mycol.">
        <title>101 Dothideomycetes genomes: a test case for predicting lifestyles and emergence of pathogens.</title>
        <authorList>
            <person name="Haridas S."/>
            <person name="Albert R."/>
            <person name="Binder M."/>
            <person name="Bloem J."/>
            <person name="Labutti K."/>
            <person name="Salamov A."/>
            <person name="Andreopoulos B."/>
            <person name="Baker S."/>
            <person name="Barry K."/>
            <person name="Bills G."/>
            <person name="Bluhm B."/>
            <person name="Cannon C."/>
            <person name="Castanera R."/>
            <person name="Culley D."/>
            <person name="Daum C."/>
            <person name="Ezra D."/>
            <person name="Gonzalez J."/>
            <person name="Henrissat B."/>
            <person name="Kuo A."/>
            <person name="Liang C."/>
            <person name="Lipzen A."/>
            <person name="Lutzoni F."/>
            <person name="Magnuson J."/>
            <person name="Mondo S."/>
            <person name="Nolan M."/>
            <person name="Ohm R."/>
            <person name="Pangilinan J."/>
            <person name="Park H.-J."/>
            <person name="Ramirez L."/>
            <person name="Alfaro M."/>
            <person name="Sun H."/>
            <person name="Tritt A."/>
            <person name="Yoshinaga Y."/>
            <person name="Zwiers L.-H."/>
            <person name="Turgeon B."/>
            <person name="Goodwin S."/>
            <person name="Spatafora J."/>
            <person name="Crous P."/>
            <person name="Grigoriev I."/>
        </authorList>
    </citation>
    <scope>NUCLEOTIDE SEQUENCE</scope>
    <source>
        <strain evidence="1 3">CBS 304.34</strain>
    </source>
</reference>
<reference evidence="3" key="3">
    <citation type="submission" date="2025-04" db="UniProtKB">
        <authorList>
            <consortium name="RefSeq"/>
        </authorList>
    </citation>
    <scope>IDENTIFICATION</scope>
    <source>
        <strain evidence="3">CBS 304.34</strain>
    </source>
</reference>
<dbReference type="OrthoDB" id="10410528at2759"/>
<reference evidence="3" key="2">
    <citation type="submission" date="2020-04" db="EMBL/GenBank/DDBJ databases">
        <authorList>
            <consortium name="NCBI Genome Project"/>
        </authorList>
    </citation>
    <scope>NUCLEOTIDE SEQUENCE</scope>
    <source>
        <strain evidence="3">CBS 304.34</strain>
    </source>
</reference>
<dbReference type="Proteomes" id="UP000504636">
    <property type="component" value="Unplaced"/>
</dbReference>
<dbReference type="EMBL" id="MU003696">
    <property type="protein sequence ID" value="KAF2813186.1"/>
    <property type="molecule type" value="Genomic_DNA"/>
</dbReference>
<organism evidence="1">
    <name type="scientific">Mytilinidion resinicola</name>
    <dbReference type="NCBI Taxonomy" id="574789"/>
    <lineage>
        <taxon>Eukaryota</taxon>
        <taxon>Fungi</taxon>
        <taxon>Dikarya</taxon>
        <taxon>Ascomycota</taxon>
        <taxon>Pezizomycotina</taxon>
        <taxon>Dothideomycetes</taxon>
        <taxon>Pleosporomycetidae</taxon>
        <taxon>Mytilinidiales</taxon>
        <taxon>Mytilinidiaceae</taxon>
        <taxon>Mytilinidion</taxon>
    </lineage>
</organism>
<evidence type="ECO:0000313" key="2">
    <source>
        <dbReference type="Proteomes" id="UP000504636"/>
    </source>
</evidence>
<dbReference type="GeneID" id="54460286"/>
<dbReference type="AlphaFoldDB" id="A0A6A6YW54"/>
<sequence>MGSLKAADIKAELQHFSKLVRGHVVIDGKAVVETIETIKGILECLHADEVAENPANNRASTMSANQASYQQQSENEYDLIDLDDVYPRSEPRRISSTIERQLDAGLSPPVSTWADICAPVATERIIKIGQIIQPLHNLALRYGAVKPGDRIDIQLSMLLSFASRLCQFNPSTARAFPSSSN</sequence>
<dbReference type="RefSeq" id="XP_033580150.1">
    <property type="nucleotide sequence ID" value="XM_033719393.1"/>
</dbReference>